<dbReference type="PANTHER" id="PTHR40031:SF1">
    <property type="entry name" value="MEMBRANE-BOUND METAL-DEPENDENT HYDROLASE"/>
    <property type="match status" value="1"/>
</dbReference>
<accession>A0A2N3V1R9</accession>
<sequence length="341" mass="39060">MDSLTQIVLGAAVGEAVAGRKLGNKALLWGAIAGTIPDLDVLANPLLDMVGRLSFHRSVTHSFLFALITAPLFGWALWRLYKNEHATFRDWTLLFFLGFTTHAILDSFTTWGTQLFWPFTNYGVAFYNIFVIDPLYTIPFLVCVIAVLFYDRRNPKRRRWNNAGLIISSLYLLFSFAAQAYAKRVFEESLQAQGIGYKSYIVKATPMNTLFWSVTAATENGFYNGFYSLLDEDKQIRYSFEPKQEHLLEAYRGGPKMERLLQITNGYHAIEKASSGSGIYIKDLRFGQFDGWQEGKGQYVFVYHAWRENDGSLHFEEINNRPKIDGNYLKAYLHRILGNKD</sequence>
<dbReference type="AlphaFoldDB" id="A0A2N3V1R9"/>
<dbReference type="InterPro" id="IPR053170">
    <property type="entry name" value="Transcription_regulator"/>
</dbReference>
<evidence type="ECO:0000313" key="3">
    <source>
        <dbReference type="Proteomes" id="UP000233782"/>
    </source>
</evidence>
<keyword evidence="1" id="KW-0812">Transmembrane</keyword>
<feature type="transmembrane region" description="Helical" evidence="1">
    <location>
        <begin position="125"/>
        <end position="150"/>
    </location>
</feature>
<feature type="transmembrane region" description="Helical" evidence="1">
    <location>
        <begin position="162"/>
        <end position="182"/>
    </location>
</feature>
<dbReference type="Pfam" id="PF04307">
    <property type="entry name" value="YdjM"/>
    <property type="match status" value="1"/>
</dbReference>
<keyword evidence="3" id="KW-1185">Reference proteome</keyword>
<keyword evidence="1" id="KW-1133">Transmembrane helix</keyword>
<evidence type="ECO:0000256" key="1">
    <source>
        <dbReference type="SAM" id="Phobius"/>
    </source>
</evidence>
<evidence type="ECO:0000313" key="2">
    <source>
        <dbReference type="EMBL" id="PKV75564.1"/>
    </source>
</evidence>
<feature type="transmembrane region" description="Helical" evidence="1">
    <location>
        <begin position="63"/>
        <end position="81"/>
    </location>
</feature>
<protein>
    <submittedName>
        <fullName evidence="2">Inner membrane protein</fullName>
    </submittedName>
</protein>
<organism evidence="2 3">
    <name type="scientific">Pontibacter ramchanderi</name>
    <dbReference type="NCBI Taxonomy" id="1179743"/>
    <lineage>
        <taxon>Bacteria</taxon>
        <taxon>Pseudomonadati</taxon>
        <taxon>Bacteroidota</taxon>
        <taxon>Cytophagia</taxon>
        <taxon>Cytophagales</taxon>
        <taxon>Hymenobacteraceae</taxon>
        <taxon>Pontibacter</taxon>
    </lineage>
</organism>
<dbReference type="PANTHER" id="PTHR40031">
    <property type="entry name" value="HYPOTHETICAL MEMBRANE SPANNING PROTEIN"/>
    <property type="match status" value="1"/>
</dbReference>
<dbReference type="InterPro" id="IPR007404">
    <property type="entry name" value="YdjM-like"/>
</dbReference>
<reference evidence="2 3" key="1">
    <citation type="submission" date="2017-12" db="EMBL/GenBank/DDBJ databases">
        <title>Genomic Encyclopedia of Type Strains, Phase III (KMG-III): the genomes of soil and plant-associated and newly described type strains.</title>
        <authorList>
            <person name="Whitman W."/>
        </authorList>
    </citation>
    <scope>NUCLEOTIDE SEQUENCE [LARGE SCALE GENOMIC DNA]</scope>
    <source>
        <strain evidence="2 3">LP43</strain>
    </source>
</reference>
<comment type="caution">
    <text evidence="2">The sequence shown here is derived from an EMBL/GenBank/DDBJ whole genome shotgun (WGS) entry which is preliminary data.</text>
</comment>
<dbReference type="OrthoDB" id="9781927at2"/>
<gene>
    <name evidence="2" type="ORF">BD749_0509</name>
</gene>
<keyword evidence="1" id="KW-0472">Membrane</keyword>
<proteinExistence type="predicted"/>
<dbReference type="RefSeq" id="WP_101442790.1">
    <property type="nucleotide sequence ID" value="NZ_PJMU01000001.1"/>
</dbReference>
<dbReference type="EMBL" id="PJMU01000001">
    <property type="protein sequence ID" value="PKV75564.1"/>
    <property type="molecule type" value="Genomic_DNA"/>
</dbReference>
<name>A0A2N3V1R9_9BACT</name>
<feature type="transmembrane region" description="Helical" evidence="1">
    <location>
        <begin position="93"/>
        <end position="113"/>
    </location>
</feature>
<dbReference type="Proteomes" id="UP000233782">
    <property type="component" value="Unassembled WGS sequence"/>
</dbReference>